<dbReference type="Pfam" id="PF13649">
    <property type="entry name" value="Methyltransf_25"/>
    <property type="match status" value="1"/>
</dbReference>
<evidence type="ECO:0000313" key="3">
    <source>
        <dbReference type="Proteomes" id="UP000249340"/>
    </source>
</evidence>
<reference evidence="3" key="1">
    <citation type="submission" date="2018-07" db="EMBL/GenBank/DDBJ databases">
        <title>Streptacidiphilus bronchialis DSM 106435 chromosome.</title>
        <authorList>
            <person name="Batra D."/>
            <person name="Gulvik C.A."/>
        </authorList>
    </citation>
    <scope>NUCLEOTIDE SEQUENCE [LARGE SCALE GENOMIC DNA]</scope>
    <source>
        <strain evidence="3">DSM 106435</strain>
    </source>
</reference>
<accession>A0A345SXS1</accession>
<sequence length="288" mass="31680">MADTPDETPCSDQSVDAIRRYYDTLGEGEHDRLTKDVAGRVSFEIHRRFLDRYLKQKQRILEIGAGPGRFTTVLAEHGARVVVTDISPVQLRLNEAHVTAAGYEHAVEARHTLDVRDTSRFPDAAFDLVLAYGGPLSYAFDQERKALTGLLRIVKPDGVMVASVMSLWGSWRARFPDATQLAIRHGTDVTDAVIRTGDLRHVPGMAHVCRMFTWEQLTALVTECGGEILAGSASNWASLEDPDVLAGTEESPQLWERFLAYETAACASLGARDGGTHILFAASQRAPM</sequence>
<dbReference type="GO" id="GO:0008168">
    <property type="term" value="F:methyltransferase activity"/>
    <property type="evidence" value="ECO:0007669"/>
    <property type="project" value="UniProtKB-KW"/>
</dbReference>
<evidence type="ECO:0000259" key="1">
    <source>
        <dbReference type="Pfam" id="PF13649"/>
    </source>
</evidence>
<dbReference type="PANTHER" id="PTHR43591">
    <property type="entry name" value="METHYLTRANSFERASE"/>
    <property type="match status" value="1"/>
</dbReference>
<gene>
    <name evidence="2" type="ORF">C7M71_014905</name>
</gene>
<organism evidence="2 3">
    <name type="scientific">Peterkaempfera bronchialis</name>
    <dbReference type="NCBI Taxonomy" id="2126346"/>
    <lineage>
        <taxon>Bacteria</taxon>
        <taxon>Bacillati</taxon>
        <taxon>Actinomycetota</taxon>
        <taxon>Actinomycetes</taxon>
        <taxon>Kitasatosporales</taxon>
        <taxon>Streptomycetaceae</taxon>
        <taxon>Peterkaempfera</taxon>
    </lineage>
</organism>
<dbReference type="EMBL" id="CP031264">
    <property type="protein sequence ID" value="AXI78526.1"/>
    <property type="molecule type" value="Genomic_DNA"/>
</dbReference>
<dbReference type="Proteomes" id="UP000249340">
    <property type="component" value="Chromosome"/>
</dbReference>
<dbReference type="GO" id="GO:0032259">
    <property type="term" value="P:methylation"/>
    <property type="evidence" value="ECO:0007669"/>
    <property type="project" value="UniProtKB-KW"/>
</dbReference>
<keyword evidence="2" id="KW-0489">Methyltransferase</keyword>
<dbReference type="RefSeq" id="WP_111488700.1">
    <property type="nucleotide sequence ID" value="NZ_CP031264.1"/>
</dbReference>
<dbReference type="InterPro" id="IPR029063">
    <property type="entry name" value="SAM-dependent_MTases_sf"/>
</dbReference>
<dbReference type="InterPro" id="IPR041698">
    <property type="entry name" value="Methyltransf_25"/>
</dbReference>
<dbReference type="KEGG" id="stri:C7M71_014905"/>
<proteinExistence type="predicted"/>
<dbReference type="AlphaFoldDB" id="A0A345SXS1"/>
<feature type="domain" description="Methyltransferase" evidence="1">
    <location>
        <begin position="60"/>
        <end position="158"/>
    </location>
</feature>
<name>A0A345SXS1_9ACTN</name>
<dbReference type="Gene3D" id="3.40.50.150">
    <property type="entry name" value="Vaccinia Virus protein VP39"/>
    <property type="match status" value="1"/>
</dbReference>
<dbReference type="CDD" id="cd02440">
    <property type="entry name" value="AdoMet_MTases"/>
    <property type="match status" value="1"/>
</dbReference>
<keyword evidence="2" id="KW-0808">Transferase</keyword>
<protein>
    <submittedName>
        <fullName evidence="2">Class I SAM-dependent methyltransferase</fullName>
    </submittedName>
</protein>
<keyword evidence="3" id="KW-1185">Reference proteome</keyword>
<evidence type="ECO:0000313" key="2">
    <source>
        <dbReference type="EMBL" id="AXI78526.1"/>
    </source>
</evidence>
<dbReference type="SUPFAM" id="SSF53335">
    <property type="entry name" value="S-adenosyl-L-methionine-dependent methyltransferases"/>
    <property type="match status" value="1"/>
</dbReference>
<dbReference type="OrthoDB" id="9810247at2"/>